<feature type="transmembrane region" description="Helical" evidence="13">
    <location>
        <begin position="147"/>
        <end position="168"/>
    </location>
</feature>
<keyword evidence="11 13" id="KW-0472">Membrane</keyword>
<evidence type="ECO:0000256" key="10">
    <source>
        <dbReference type="ARBA" id="ARBA00023004"/>
    </source>
</evidence>
<evidence type="ECO:0000259" key="14">
    <source>
        <dbReference type="Pfam" id="PF01292"/>
    </source>
</evidence>
<feature type="domain" description="Cytochrome b561 bacterial/Ni-hydrogenase" evidence="14">
    <location>
        <begin position="10"/>
        <end position="178"/>
    </location>
</feature>
<evidence type="ECO:0000256" key="9">
    <source>
        <dbReference type="ARBA" id="ARBA00022989"/>
    </source>
</evidence>
<keyword evidence="5" id="KW-0349">Heme</keyword>
<keyword evidence="6 13" id="KW-0812">Transmembrane</keyword>
<evidence type="ECO:0000313" key="16">
    <source>
        <dbReference type="Proteomes" id="UP000607796"/>
    </source>
</evidence>
<organism evidence="15 16">
    <name type="scientific">Salipiger mangrovisoli</name>
    <dbReference type="NCBI Taxonomy" id="2865933"/>
    <lineage>
        <taxon>Bacteria</taxon>
        <taxon>Pseudomonadati</taxon>
        <taxon>Pseudomonadota</taxon>
        <taxon>Alphaproteobacteria</taxon>
        <taxon>Rhodobacterales</taxon>
        <taxon>Roseobacteraceae</taxon>
        <taxon>Salipiger</taxon>
    </lineage>
</organism>
<comment type="cofactor">
    <cofactor evidence="1">
        <name>heme b</name>
        <dbReference type="ChEBI" id="CHEBI:60344"/>
    </cofactor>
</comment>
<dbReference type="InterPro" id="IPR016174">
    <property type="entry name" value="Di-haem_cyt_TM"/>
</dbReference>
<name>A0ABR9X3A4_9RHOB</name>
<reference evidence="15 16" key="1">
    <citation type="journal article" date="2021" name="Int. J. Syst. Evol. Microbiol.">
        <title>Salipiger mangrovisoli sp. nov., isolated from mangrove soil and the proposal for the reclassification of Paraphaeobacter pallidus as Salipiger pallidus comb. nov.</title>
        <authorList>
            <person name="Du J."/>
            <person name="Liu Y."/>
            <person name="Pei T."/>
            <person name="Deng M.R."/>
            <person name="Zhu H."/>
        </authorList>
    </citation>
    <scope>NUCLEOTIDE SEQUENCE [LARGE SCALE GENOMIC DNA]</scope>
    <source>
        <strain evidence="15 16">6D45A</strain>
    </source>
</reference>
<proteinExistence type="inferred from homology"/>
<dbReference type="SUPFAM" id="SSF81342">
    <property type="entry name" value="Transmembrane di-heme cytochromes"/>
    <property type="match status" value="1"/>
</dbReference>
<accession>A0ABR9X3A4</accession>
<evidence type="ECO:0000256" key="6">
    <source>
        <dbReference type="ARBA" id="ARBA00022692"/>
    </source>
</evidence>
<keyword evidence="10" id="KW-0408">Iron</keyword>
<feature type="transmembrane region" description="Helical" evidence="13">
    <location>
        <begin position="20"/>
        <end position="39"/>
    </location>
</feature>
<keyword evidence="16" id="KW-1185">Reference proteome</keyword>
<dbReference type="InterPro" id="IPR011577">
    <property type="entry name" value="Cyt_b561_bac/Ni-Hgenase"/>
</dbReference>
<keyword evidence="9 13" id="KW-1133">Transmembrane helix</keyword>
<feature type="transmembrane region" description="Helical" evidence="13">
    <location>
        <begin position="51"/>
        <end position="72"/>
    </location>
</feature>
<evidence type="ECO:0000256" key="13">
    <source>
        <dbReference type="SAM" id="Phobius"/>
    </source>
</evidence>
<gene>
    <name evidence="15" type="ORF">IQ782_14110</name>
</gene>
<comment type="caution">
    <text evidence="15">The sequence shown here is derived from an EMBL/GenBank/DDBJ whole genome shotgun (WGS) entry which is preliminary data.</text>
</comment>
<comment type="subcellular location">
    <subcellularLocation>
        <location evidence="2">Cell membrane</location>
        <topology evidence="2">Multi-pass membrane protein</topology>
    </subcellularLocation>
</comment>
<evidence type="ECO:0000256" key="12">
    <source>
        <dbReference type="ARBA" id="ARBA00037975"/>
    </source>
</evidence>
<dbReference type="EMBL" id="JADFFK010000009">
    <property type="protein sequence ID" value="MBE9637985.1"/>
    <property type="molecule type" value="Genomic_DNA"/>
</dbReference>
<evidence type="ECO:0000256" key="7">
    <source>
        <dbReference type="ARBA" id="ARBA00022723"/>
    </source>
</evidence>
<dbReference type="InterPro" id="IPR052168">
    <property type="entry name" value="Cytochrome_b561_oxidase"/>
</dbReference>
<keyword evidence="7" id="KW-0479">Metal-binding</keyword>
<evidence type="ECO:0000256" key="3">
    <source>
        <dbReference type="ARBA" id="ARBA00022448"/>
    </source>
</evidence>
<dbReference type="RefSeq" id="WP_194135277.1">
    <property type="nucleotide sequence ID" value="NZ_JADFFK010000009.1"/>
</dbReference>
<evidence type="ECO:0000256" key="4">
    <source>
        <dbReference type="ARBA" id="ARBA00022475"/>
    </source>
</evidence>
<evidence type="ECO:0000256" key="11">
    <source>
        <dbReference type="ARBA" id="ARBA00023136"/>
    </source>
</evidence>
<feature type="transmembrane region" description="Helical" evidence="13">
    <location>
        <begin position="84"/>
        <end position="109"/>
    </location>
</feature>
<dbReference type="PANTHER" id="PTHR30529">
    <property type="entry name" value="CYTOCHROME B561"/>
    <property type="match status" value="1"/>
</dbReference>
<evidence type="ECO:0000256" key="8">
    <source>
        <dbReference type="ARBA" id="ARBA00022982"/>
    </source>
</evidence>
<comment type="similarity">
    <text evidence="12">Belongs to the cytochrome b561 family.</text>
</comment>
<protein>
    <submittedName>
        <fullName evidence="15">Cytochrome b</fullName>
    </submittedName>
</protein>
<dbReference type="Proteomes" id="UP000607796">
    <property type="component" value="Unassembled WGS sequence"/>
</dbReference>
<evidence type="ECO:0000256" key="5">
    <source>
        <dbReference type="ARBA" id="ARBA00022617"/>
    </source>
</evidence>
<evidence type="ECO:0000256" key="1">
    <source>
        <dbReference type="ARBA" id="ARBA00001970"/>
    </source>
</evidence>
<sequence>MMQILDSAERYGAISRLLHWAVAVLILWQFLGMGLKLIFGRNDFVGFFVGTHQPVGFVIFWLVVVRALWALASRKRRPEHGTGLVAKAAAAGHGLLYALMIAIPSLALLRAWGGTRGFAPFGIEVFAPREAEIAWATGLANLLHGELGWVLAVLILGHIAMVGVHESLWRDGTLRKMAGRR</sequence>
<dbReference type="PANTHER" id="PTHR30529:SF7">
    <property type="entry name" value="CYTOCHROME B561 BACTERIAL_NI-HYDROGENASE DOMAIN-CONTAINING PROTEIN"/>
    <property type="match status" value="1"/>
</dbReference>
<evidence type="ECO:0000256" key="2">
    <source>
        <dbReference type="ARBA" id="ARBA00004651"/>
    </source>
</evidence>
<evidence type="ECO:0000313" key="15">
    <source>
        <dbReference type="EMBL" id="MBE9637985.1"/>
    </source>
</evidence>
<keyword evidence="3" id="KW-0813">Transport</keyword>
<dbReference type="Pfam" id="PF01292">
    <property type="entry name" value="Ni_hydr_CYTB"/>
    <property type="match status" value="1"/>
</dbReference>
<keyword evidence="4" id="KW-1003">Cell membrane</keyword>
<keyword evidence="8" id="KW-0249">Electron transport</keyword>